<dbReference type="Proteomes" id="UP000299102">
    <property type="component" value="Unassembled WGS sequence"/>
</dbReference>
<evidence type="ECO:0000313" key="2">
    <source>
        <dbReference type="Proteomes" id="UP000299102"/>
    </source>
</evidence>
<keyword evidence="2" id="KW-1185">Reference proteome</keyword>
<protein>
    <submittedName>
        <fullName evidence="1">Uncharacterized protein</fullName>
    </submittedName>
</protein>
<sequence length="299" mass="33615">MEQTKNDTLQETTRHLYKTLGACGVLYRENVNPYPEKRKGQISKGDTGYGMEGKDGTGIWNEKINRKERKSIMGNQEKWKWKRDRVRHAVYTFPGARPPPPAPPTRTSYVFNPLRSCENNLMCTWRRRGAAVHFNPRVSESDIEVRIASANIHMRIGREPTAHARITLFRSAVGATNQVSPAPDRHLDFERFAREKFNVSATRCRGLSYLSSLAELNVRDPEYIYAGAQSFIVSALFIGGAEVVNIPLMTDASTSAFRARECTLCDIHSCRCLPTHLPSVSLRAAGPLLGLDLIMSCFL</sequence>
<proteinExistence type="predicted"/>
<dbReference type="EMBL" id="BGZK01001279">
    <property type="protein sequence ID" value="GBP76174.1"/>
    <property type="molecule type" value="Genomic_DNA"/>
</dbReference>
<dbReference type="AlphaFoldDB" id="A0A4C1YMC9"/>
<organism evidence="1 2">
    <name type="scientific">Eumeta variegata</name>
    <name type="common">Bagworm moth</name>
    <name type="synonym">Eumeta japonica</name>
    <dbReference type="NCBI Taxonomy" id="151549"/>
    <lineage>
        <taxon>Eukaryota</taxon>
        <taxon>Metazoa</taxon>
        <taxon>Ecdysozoa</taxon>
        <taxon>Arthropoda</taxon>
        <taxon>Hexapoda</taxon>
        <taxon>Insecta</taxon>
        <taxon>Pterygota</taxon>
        <taxon>Neoptera</taxon>
        <taxon>Endopterygota</taxon>
        <taxon>Lepidoptera</taxon>
        <taxon>Glossata</taxon>
        <taxon>Ditrysia</taxon>
        <taxon>Tineoidea</taxon>
        <taxon>Psychidae</taxon>
        <taxon>Oiketicinae</taxon>
        <taxon>Eumeta</taxon>
    </lineage>
</organism>
<name>A0A4C1YMC9_EUMVA</name>
<reference evidence="1 2" key="1">
    <citation type="journal article" date="2019" name="Commun. Biol.">
        <title>The bagworm genome reveals a unique fibroin gene that provides high tensile strength.</title>
        <authorList>
            <person name="Kono N."/>
            <person name="Nakamura H."/>
            <person name="Ohtoshi R."/>
            <person name="Tomita M."/>
            <person name="Numata K."/>
            <person name="Arakawa K."/>
        </authorList>
    </citation>
    <scope>NUCLEOTIDE SEQUENCE [LARGE SCALE GENOMIC DNA]</scope>
</reference>
<gene>
    <name evidence="1" type="ORF">EVAR_49971_1</name>
</gene>
<accession>A0A4C1YMC9</accession>
<evidence type="ECO:0000313" key="1">
    <source>
        <dbReference type="EMBL" id="GBP76174.1"/>
    </source>
</evidence>
<comment type="caution">
    <text evidence="1">The sequence shown here is derived from an EMBL/GenBank/DDBJ whole genome shotgun (WGS) entry which is preliminary data.</text>
</comment>